<dbReference type="Proteomes" id="UP000028725">
    <property type="component" value="Unassembled WGS sequence"/>
</dbReference>
<dbReference type="EMBL" id="JMCB01000001">
    <property type="protein sequence ID" value="KFE72087.1"/>
    <property type="molecule type" value="Genomic_DNA"/>
</dbReference>
<keyword evidence="3" id="KW-1185">Reference proteome</keyword>
<sequence>MSASRLVPLLTSLVALSLTGCGGDGGAAEELDSYKEAKLESGDDVKQWSGSASAVTIFFFSMTPMIAADLSQQGENAINCPEVITEGSKKTYKGGCTDKSGKTWFGTAVTESFNQETSTVGLIRYEGFGYGSPKTCGGGQTASSSLKVDGEIKGEGTQSTSKPTFDINFRMELGSVNEDDCTLKSNTMLIDYEGSFEPMGDGQKWNGKGRIGSASIGKVEVSTVDQVLDTEACLNESLSGSTTLKAGKNTVVVTYDGATDCDDDSTAHWSLNGQDQGKMAGIGCSAGGGGMGLAWGALAALLLLWPRRRCG</sequence>
<reference evidence="2 3" key="1">
    <citation type="submission" date="2014-04" db="EMBL/GenBank/DDBJ databases">
        <title>Genome assembly of Hyalangium minutum DSM 14724.</title>
        <authorList>
            <person name="Sharma G."/>
            <person name="Subramanian S."/>
        </authorList>
    </citation>
    <scope>NUCLEOTIDE SEQUENCE [LARGE SCALE GENOMIC DNA]</scope>
    <source>
        <strain evidence="2 3">DSM 14724</strain>
    </source>
</reference>
<evidence type="ECO:0000256" key="1">
    <source>
        <dbReference type="SAM" id="Phobius"/>
    </source>
</evidence>
<dbReference type="RefSeq" id="WP_044181023.1">
    <property type="nucleotide sequence ID" value="NZ_JMCB01000001.1"/>
</dbReference>
<gene>
    <name evidence="2" type="ORF">DB31_0348</name>
</gene>
<keyword evidence="1" id="KW-0812">Transmembrane</keyword>
<protein>
    <recommendedName>
        <fullName evidence="4">Lipoprotein</fullName>
    </recommendedName>
</protein>
<evidence type="ECO:0000313" key="2">
    <source>
        <dbReference type="EMBL" id="KFE72087.1"/>
    </source>
</evidence>
<evidence type="ECO:0000313" key="3">
    <source>
        <dbReference type="Proteomes" id="UP000028725"/>
    </source>
</evidence>
<dbReference type="PATRIC" id="fig|394096.3.peg.347"/>
<comment type="caution">
    <text evidence="2">The sequence shown here is derived from an EMBL/GenBank/DDBJ whole genome shotgun (WGS) entry which is preliminary data.</text>
</comment>
<accession>A0A085WWM4</accession>
<keyword evidence="1" id="KW-1133">Transmembrane helix</keyword>
<keyword evidence="1" id="KW-0472">Membrane</keyword>
<organism evidence="2 3">
    <name type="scientific">Hyalangium minutum</name>
    <dbReference type="NCBI Taxonomy" id="394096"/>
    <lineage>
        <taxon>Bacteria</taxon>
        <taxon>Pseudomonadati</taxon>
        <taxon>Myxococcota</taxon>
        <taxon>Myxococcia</taxon>
        <taxon>Myxococcales</taxon>
        <taxon>Cystobacterineae</taxon>
        <taxon>Archangiaceae</taxon>
        <taxon>Hyalangium</taxon>
    </lineage>
</organism>
<dbReference type="PROSITE" id="PS51257">
    <property type="entry name" value="PROKAR_LIPOPROTEIN"/>
    <property type="match status" value="1"/>
</dbReference>
<dbReference type="InterPro" id="IPR017756">
    <property type="entry name" value="TM_Gly-Cys-Arg_CS"/>
</dbReference>
<evidence type="ECO:0008006" key="4">
    <source>
        <dbReference type="Google" id="ProtNLM"/>
    </source>
</evidence>
<dbReference type="AlphaFoldDB" id="A0A085WWM4"/>
<name>A0A085WWM4_9BACT</name>
<feature type="transmembrane region" description="Helical" evidence="1">
    <location>
        <begin position="286"/>
        <end position="305"/>
    </location>
</feature>
<dbReference type="STRING" id="394096.DB31_0348"/>
<proteinExistence type="predicted"/>
<dbReference type="NCBIfam" id="TIGR03382">
    <property type="entry name" value="GC_trans_RRR"/>
    <property type="match status" value="1"/>
</dbReference>